<dbReference type="WBParaSite" id="Hba_10833">
    <property type="protein sequence ID" value="Hba_10833"/>
    <property type="gene ID" value="Hba_10833"/>
</dbReference>
<evidence type="ECO:0000313" key="3">
    <source>
        <dbReference type="WBParaSite" id="Hba_10833"/>
    </source>
</evidence>
<keyword evidence="1" id="KW-0812">Transmembrane</keyword>
<sequence>MSSQHQSMNIFNYYYINYMILLKIIPQVFMQSPIPRPIPVLYIVRLAYWISSLSFIENHYHSTIKSSLNTLCTNDAKLKTCGDDCRPREKMKEPK</sequence>
<keyword evidence="1" id="KW-1133">Transmembrane helix</keyword>
<dbReference type="Proteomes" id="UP000095283">
    <property type="component" value="Unplaced"/>
</dbReference>
<keyword evidence="1" id="KW-0472">Membrane</keyword>
<evidence type="ECO:0000256" key="1">
    <source>
        <dbReference type="SAM" id="Phobius"/>
    </source>
</evidence>
<feature type="transmembrane region" description="Helical" evidence="1">
    <location>
        <begin position="36"/>
        <end position="56"/>
    </location>
</feature>
<dbReference type="AlphaFoldDB" id="A0A1I7WZW1"/>
<organism evidence="2 3">
    <name type="scientific">Heterorhabditis bacteriophora</name>
    <name type="common">Entomopathogenic nematode worm</name>
    <dbReference type="NCBI Taxonomy" id="37862"/>
    <lineage>
        <taxon>Eukaryota</taxon>
        <taxon>Metazoa</taxon>
        <taxon>Ecdysozoa</taxon>
        <taxon>Nematoda</taxon>
        <taxon>Chromadorea</taxon>
        <taxon>Rhabditida</taxon>
        <taxon>Rhabditina</taxon>
        <taxon>Rhabditomorpha</taxon>
        <taxon>Strongyloidea</taxon>
        <taxon>Heterorhabditidae</taxon>
        <taxon>Heterorhabditis</taxon>
    </lineage>
</organism>
<proteinExistence type="predicted"/>
<feature type="transmembrane region" description="Helical" evidence="1">
    <location>
        <begin position="12"/>
        <end position="30"/>
    </location>
</feature>
<protein>
    <submittedName>
        <fullName evidence="3">Ovule protein</fullName>
    </submittedName>
</protein>
<evidence type="ECO:0000313" key="2">
    <source>
        <dbReference type="Proteomes" id="UP000095283"/>
    </source>
</evidence>
<keyword evidence="2" id="KW-1185">Reference proteome</keyword>
<name>A0A1I7WZW1_HETBA</name>
<accession>A0A1I7WZW1</accession>
<reference evidence="3" key="1">
    <citation type="submission" date="2016-11" db="UniProtKB">
        <authorList>
            <consortium name="WormBaseParasite"/>
        </authorList>
    </citation>
    <scope>IDENTIFICATION</scope>
</reference>